<dbReference type="Pfam" id="PF18413">
    <property type="entry name" value="Neuraminidase"/>
    <property type="match status" value="1"/>
</dbReference>
<feature type="domain" description="Neuraminidase-like" evidence="2">
    <location>
        <begin position="1648"/>
        <end position="1754"/>
    </location>
</feature>
<dbReference type="EMBL" id="RIAR02000001">
    <property type="protein sequence ID" value="NSL86929.1"/>
    <property type="molecule type" value="Genomic_DNA"/>
</dbReference>
<organism evidence="4 5">
    <name type="scientific">Chitinophaga solisilvae</name>
    <dbReference type="NCBI Taxonomy" id="1233460"/>
    <lineage>
        <taxon>Bacteria</taxon>
        <taxon>Pseudomonadati</taxon>
        <taxon>Bacteroidota</taxon>
        <taxon>Chitinophagia</taxon>
        <taxon>Chitinophagales</taxon>
        <taxon>Chitinophagaceae</taxon>
        <taxon>Chitinophaga</taxon>
    </lineage>
</organism>
<evidence type="ECO:0000259" key="1">
    <source>
        <dbReference type="Pfam" id="PF18276"/>
    </source>
</evidence>
<sequence length="3114" mass="347327">MKGKAAAIPIGSSVDAYVRNNPGFDLLTFDFFAEHNEAVLTEMRNGTLQEAGVQQLMTLQRVLRIYNDRDVADKLLALGFDAAHHITAMPRHRFLRLHADDLNTADNPEVAASVYDNASAVSARVQHVFANLHSMVASPHYNNALFNNVSKELQEYTRNIPSYQDLFGTLDFCSCEHCKSVLSPAAYFLDIMRITDDYITDPNSGTIKAGMKLSDRRPDLFSMLLTCANTNDPIPFLQLVNAVLQARLEHDLVVNTGHARAGTDTSITLATEASDVNNVYAGMYVSIRSGAGAGQAAMITAYDGASRVATVGSKWKIIPDTTSVYVVAQDVYQVLATVPYPFNLPFQLPLQETRLYLQQLNTSLSDIYTTLLHPYAYGGVTAAAATTITLAGNAAAENNAYQFMSIEIISGKGKGQIRQITAYDGATRVATVATAWDTVPDNTASYYITSEIDIATETLGLSVEQYNLLLLPATIDGPSLSPDFGYNNLTTDELLKKLSPLRSFLYRTGLDRQAFLSLLFQDLSPQELAAGVAETFFINNTGEGLPYMRITTVDDGAGNVFEKIDHLSIKRLDRLNRFIRLQQCTGWSYADMDWLMKTFVQTEITPVFIEKLAVTWSLHKRTQMSPLELSSFWWNMKTIGRKSDTLPRDFFDTVFNNPALLKGKDPYNATSYVPFNPNVDQSWEIGSYAGVNADIRSRLKAALNLGDNDLTELAVYVYYLVTPSPAAPYKLPLTLTNLTWLYRLSKLAAVNKLTINDLLLFLSLIYYPQVQDYKTPPAGSLTGSLDLLVRFQQEYDWLKSTRFTIPQLQFILTGHTQPKFDIGYNVNTLFSFVTKLAVLTEGARINKDSFVFNDVDQQESGYIFDRLLARQFINSAGITLAKVLSYDEASATLPVSQNAFVNAEISPEESLQIFNQLAAQQPPLLTNVVTRNELKYAQLSSSFTAYTSLSFLFDSKGAGQKNMITAYDGATVTATVGTAWGVIPDATSWYEIVADVARNTAVAATEDTITLAASGVAKNSAYNGMTITITGGKGTDQVRTITDYTGSSHVAVVNRDWEVIPDNTSTYAITYTVAEGLAQSATGTTIVLAADSSPVNDAYDNMEIRITAYPKAAVRRSQVKSVLMQYFNNISHIQEIFSTAFSFQNRSALEELSSFLHTTPQLLSLMLPFSASVIDLGDYLEALLSPIPPDSQTIFLPFLFEDSFVTDGLIDVTASKAVYDQLLAHDPSYLIAVPVVPGEKPRAQVTKAFTPATSLDFLFKGDDQAVIKRARVRNILLLSQRAGRVNTLTYSSSRAIMLVTTLNLTLAEAEAIFNQPREIPDLNSLQLKNVQAIDAFRKLDLILNDTAGLVKYFMIPPDGDCNGLKITTLADLTGWDPAQLCELIHLFWPLPVSGDTDTSYNSVAGVLRLMRAFDLSNRTGININNLLALNQLQGLPLTDAAGKMINTNWVTYTQAAAATRESLNASVGDEAFATLIVTLNKTTDTQKRNALVGYTIWMLQETGFDFIREPSDLYQFLLIDVEMSACDSVSRIAQGISSVQLYMQRCRMMLEDGVTDMSNIPEVWWEWMMAYRVWEANRKIFLYPENYIVPALRRSQTTPFRTFSESLQQTNINDTTVTQSFLQYFEEFSLLANLNYCDSYNCIINKGSQTPPEKQTFFFARTNTDPYIFYYRIYYPESNKWEQWEEINLTINAFHITPVFAYNRLFITWIERDQRSYQKIKDGSAQDEHVATRSELCYAYYDQSKTWIQAQGINRVIVQDYFPSDYNAGTYINPNDLNPDDPYWQKPYALRVPAKTIPGSPAVNLPERVLIIQGALYRIPEFNVDVPAPPVGQRENQDRYSFESAIYETAYRANAIVNNRNTRQGRIFLNNSAVLFPTLENTNPQLILINWDDVSEDPRPYRPSIDFTQRTLNVVESDNVIYDNYFADYIGRPKQGLLGQAVIMPAIDEDLLQDATPLKLLYNINTTQGQIFPVKNQPGWFIFDNENVQFLLKVADERVKTISDTLVEQNAPISGLPNEIDLWNKAYTESNIAFADLKFELYRLSTDTIQRLSQSLFLGGIDNLLTLQNQLLPEVPVSDFYSGGTTPSPNLVIPDPATINRLDFNGAYGQYFWEVFYFAPFLVADSLSTNQRFEEAMNWYQYVFNPTQQPEPGNQNPAERYWRFLPFRNMTIPTLIETLTNPAAIKAYNDQPFDPDAIAALRPVAYAKAIVMKYIDNLLKWGDFLFAQDTRESITQATNLYVMAADLLGERPVNINPCPTPKPASFNDIKAAYNNVTIATGALAGADRMTAKLASTASKEKDAYTGMYIEITAGASQGESRYITAYDGVTQTATLSKAWATVPATGTAYRIYQDGIPQFFIRLENSAFTAVPVTANTTFTSIAFNDIPAYFCVPENTELTAYWDKVEDRLFKIRHCQNIQGIERPLALFEPPIDPRELIRAAAAGGALTLSSQLEPQVPFYRFVYMLQQAKEITGMLIQFGGSLLAALEKKDAESMALLRNTQEKQILKMTTFNKQQQINELLANKASLTANQQAAAYREQYYADLIKVGLSAGELINIGAMTTSMLLNVAASIVKTMSSISYAVPNVGSPFAMTYGGQQIGASTEAASAVIEVGSVISSFVAQMSATMAGYERRSQEWGLQEQLATYDGTQIKYQLLANEIATKIAEQDLKIHLESIQQNEETEAFLQDKFTSRELYQWMITRLSTVYFQTYNLALDMARAAQRAYQYELNSNLTFVNFGYWDSLQKGLLAGEGLMLALDQMGKSYVDNNSRAFEIEKTISLMQLDPKALLDFISTGECMFNFPEKMFDDDYPGQYARKIKTISISIPAVVGPYQNIKATLTQLSNQIVISDNIGAVNFLLGGESDMPDTSVLRSNWWVNQQVALSSGVNDSGLFELNFNDERYLPFEGTGAVSSWRLSMPKAANHFHYAGISDVIIQLKYTARNGSGPFREAVLNLPAMQRTGGSSLISLAQAYPAAWHTFMNVHPDDKTQTMYFHVRDIIPPHISNAVLTGFYFQLQVPAGTITTAGAPYITLNLTDNVSVPFNLNAQHNTMYNFDWKIPVDNMLEQAQSIAFNLAGTPAGLKTTDTPAYLNPAVISGAILILFYEGEIRW</sequence>
<protein>
    <submittedName>
        <fullName evidence="4">Uncharacterized protein</fullName>
    </submittedName>
</protein>
<dbReference type="InterPro" id="IPR040840">
    <property type="entry name" value="TcA_TcB_BD"/>
</dbReference>
<feature type="domain" description="ABC toxin N-terminal" evidence="3">
    <location>
        <begin position="1484"/>
        <end position="1603"/>
    </location>
</feature>
<feature type="domain" description="Tc toxin complex TcA C-terminal TcB-binding" evidence="1">
    <location>
        <begin position="2656"/>
        <end position="2944"/>
    </location>
</feature>
<name>A0A3S1D636_9BACT</name>
<dbReference type="Pfam" id="PF18276">
    <property type="entry name" value="TcA_TcB_BD"/>
    <property type="match status" value="1"/>
</dbReference>
<evidence type="ECO:0000259" key="2">
    <source>
        <dbReference type="Pfam" id="PF18413"/>
    </source>
</evidence>
<evidence type="ECO:0000313" key="4">
    <source>
        <dbReference type="EMBL" id="NSL86929.1"/>
    </source>
</evidence>
<keyword evidence="5" id="KW-1185">Reference proteome</keyword>
<reference evidence="4" key="1">
    <citation type="submission" date="2020-05" db="EMBL/GenBank/DDBJ databases">
        <title>Chitinophaga laudate sp. nov., isolated from a tropical peat swamp.</title>
        <authorList>
            <person name="Goh C.B.S."/>
            <person name="Lee M.S."/>
            <person name="Parimannan S."/>
            <person name="Pasbakhsh P."/>
            <person name="Yule C.M."/>
            <person name="Rajandas H."/>
            <person name="Loke S."/>
            <person name="Croft L."/>
            <person name="Tan J.B.L."/>
        </authorList>
    </citation>
    <scope>NUCLEOTIDE SEQUENCE</scope>
    <source>
        <strain evidence="4">Mgbs1</strain>
    </source>
</reference>
<comment type="caution">
    <text evidence="4">The sequence shown here is derived from an EMBL/GenBank/DDBJ whole genome shotgun (WGS) entry which is preliminary data.</text>
</comment>
<dbReference type="OrthoDB" id="9781691at2"/>
<dbReference type="InterPro" id="IPR018003">
    <property type="entry name" value="Insecticidal_toxin/plasmid_vir"/>
</dbReference>
<dbReference type="InterPro" id="IPR046839">
    <property type="entry name" value="ABC_toxin_N"/>
</dbReference>
<dbReference type="Proteomes" id="UP000281028">
    <property type="component" value="Unassembled WGS sequence"/>
</dbReference>
<proteinExistence type="predicted"/>
<evidence type="ECO:0000259" key="3">
    <source>
        <dbReference type="Pfam" id="PF20220"/>
    </source>
</evidence>
<gene>
    <name evidence="4" type="ORF">ECE50_008820</name>
</gene>
<dbReference type="InterPro" id="IPR041079">
    <property type="entry name" value="Neuraminidase-like"/>
</dbReference>
<dbReference type="Pfam" id="PF03538">
    <property type="entry name" value="VRP1"/>
    <property type="match status" value="1"/>
</dbReference>
<dbReference type="Pfam" id="PF20220">
    <property type="entry name" value="ABC_toxin_N"/>
    <property type="match status" value="1"/>
</dbReference>
<accession>A0A3S1D636</accession>
<evidence type="ECO:0000313" key="5">
    <source>
        <dbReference type="Proteomes" id="UP000281028"/>
    </source>
</evidence>